<gene>
    <name evidence="3" type="ORF">F7018_07370</name>
</gene>
<keyword evidence="1" id="KW-1133">Transmembrane helix</keyword>
<dbReference type="InterPro" id="IPR037883">
    <property type="entry name" value="Knr4/Smi1-like_sf"/>
</dbReference>
<sequence>MKFIRDDKLISLNDLKDLEKLIESSLSKDYKQHMLSYNGGYMYSERSKVYSYEEEYVNFGRFFDLEKVKKMFNRKHDFLKNSFLTIGTVVGGYIAIGYNQNNFGEIHIYHSDGNPKKIANSFTEFIENLEEEDEYL</sequence>
<accession>A0A7J5APH2</accession>
<dbReference type="InterPro" id="IPR018958">
    <property type="entry name" value="Knr4/Smi1-like_dom"/>
</dbReference>
<keyword evidence="1" id="KW-0812">Transmembrane</keyword>
<keyword evidence="4" id="KW-1185">Reference proteome</keyword>
<dbReference type="SUPFAM" id="SSF160631">
    <property type="entry name" value="SMI1/KNR4-like"/>
    <property type="match status" value="1"/>
</dbReference>
<dbReference type="Proteomes" id="UP000467305">
    <property type="component" value="Unassembled WGS sequence"/>
</dbReference>
<evidence type="ECO:0000259" key="2">
    <source>
        <dbReference type="SMART" id="SM00860"/>
    </source>
</evidence>
<dbReference type="AlphaFoldDB" id="A0A7J5APH2"/>
<reference evidence="3 4" key="1">
    <citation type="submission" date="2019-09" db="EMBL/GenBank/DDBJ databases">
        <authorList>
            <person name="Cao W.R."/>
        </authorList>
    </citation>
    <scope>NUCLEOTIDE SEQUENCE [LARGE SCALE GENOMIC DNA]</scope>
    <source>
        <strain evidence="4">a4</strain>
    </source>
</reference>
<evidence type="ECO:0000313" key="3">
    <source>
        <dbReference type="EMBL" id="KAB1158916.1"/>
    </source>
</evidence>
<name>A0A7J5APH2_9FLAO</name>
<dbReference type="EMBL" id="WAAU01000011">
    <property type="protein sequence ID" value="KAB1158916.1"/>
    <property type="molecule type" value="Genomic_DNA"/>
</dbReference>
<dbReference type="SMART" id="SM00860">
    <property type="entry name" value="SMI1_KNR4"/>
    <property type="match status" value="1"/>
</dbReference>
<feature type="transmembrane region" description="Helical" evidence="1">
    <location>
        <begin position="78"/>
        <end position="98"/>
    </location>
</feature>
<dbReference type="Pfam" id="PF09346">
    <property type="entry name" value="SMI1_KNR4"/>
    <property type="match status" value="1"/>
</dbReference>
<dbReference type="Gene3D" id="3.40.1580.10">
    <property type="entry name" value="SMI1/KNR4-like"/>
    <property type="match status" value="1"/>
</dbReference>
<feature type="domain" description="Knr4/Smi1-like" evidence="2">
    <location>
        <begin position="9"/>
        <end position="128"/>
    </location>
</feature>
<dbReference type="OrthoDB" id="6637351at2"/>
<comment type="caution">
    <text evidence="3">The sequence shown here is derived from an EMBL/GenBank/DDBJ whole genome shotgun (WGS) entry which is preliminary data.</text>
</comment>
<evidence type="ECO:0000256" key="1">
    <source>
        <dbReference type="SAM" id="Phobius"/>
    </source>
</evidence>
<proteinExistence type="predicted"/>
<dbReference type="RefSeq" id="WP_150899397.1">
    <property type="nucleotide sequence ID" value="NZ_WAAU01000011.1"/>
</dbReference>
<protein>
    <recommendedName>
        <fullName evidence="2">Knr4/Smi1-like domain-containing protein</fullName>
    </recommendedName>
</protein>
<organism evidence="3 4">
    <name type="scientific">Tenacibaculum aiptasiae</name>
    <dbReference type="NCBI Taxonomy" id="426481"/>
    <lineage>
        <taxon>Bacteria</taxon>
        <taxon>Pseudomonadati</taxon>
        <taxon>Bacteroidota</taxon>
        <taxon>Flavobacteriia</taxon>
        <taxon>Flavobacteriales</taxon>
        <taxon>Flavobacteriaceae</taxon>
        <taxon>Tenacibaculum</taxon>
    </lineage>
</organism>
<evidence type="ECO:0000313" key="4">
    <source>
        <dbReference type="Proteomes" id="UP000467305"/>
    </source>
</evidence>
<keyword evidence="1" id="KW-0472">Membrane</keyword>